<sequence>MTAHDFTGRHVVITGASMGIGLAIAHAFAAAGADLTLMAENEAIHAAGAEVAAACGRPVRALKCDIADRAAVYAAIGALPAIDVLINNAGFQPMTPLSGATEASDAAFERCISVNVLGTYYVTRAALPLMTRGGRIIVTSSIWGRTGAAGFSGYAASKHAVAGFMRSLAMELGPLGITVNAVCPGWVETEGSMWTIRAEAAELGIPVPELVERYLGAQPIPGMMQPAAVAPAYLFLASDGAADITGQMLNVDRGSFIG</sequence>
<dbReference type="SUPFAM" id="SSF51735">
    <property type="entry name" value="NAD(P)-binding Rossmann-fold domains"/>
    <property type="match status" value="1"/>
</dbReference>
<dbReference type="PRINTS" id="PR00081">
    <property type="entry name" value="GDHRDH"/>
</dbReference>
<dbReference type="Proteomes" id="UP000245461">
    <property type="component" value="Unassembled WGS sequence"/>
</dbReference>
<dbReference type="InterPro" id="IPR002347">
    <property type="entry name" value="SDR_fam"/>
</dbReference>
<accession>A0A317EFT1</accession>
<name>A0A317EFT1_9PROT</name>
<keyword evidence="4" id="KW-1185">Reference proteome</keyword>
<dbReference type="Gene3D" id="3.40.50.720">
    <property type="entry name" value="NAD(P)-binding Rossmann-like Domain"/>
    <property type="match status" value="1"/>
</dbReference>
<dbReference type="EMBL" id="QGLE01000002">
    <property type="protein sequence ID" value="PWR25156.1"/>
    <property type="molecule type" value="Genomic_DNA"/>
</dbReference>
<reference evidence="3 4" key="1">
    <citation type="submission" date="2018-05" db="EMBL/GenBank/DDBJ databases">
        <title>Zavarzinia sp. HR-AS.</title>
        <authorList>
            <person name="Lee Y."/>
            <person name="Jeon C.O."/>
        </authorList>
    </citation>
    <scope>NUCLEOTIDE SEQUENCE [LARGE SCALE GENOMIC DNA]</scope>
    <source>
        <strain evidence="3 4">HR-AS</strain>
    </source>
</reference>
<dbReference type="Pfam" id="PF13561">
    <property type="entry name" value="adh_short_C2"/>
    <property type="match status" value="1"/>
</dbReference>
<dbReference type="InterPro" id="IPR036291">
    <property type="entry name" value="NAD(P)-bd_dom_sf"/>
</dbReference>
<protein>
    <submittedName>
        <fullName evidence="3">3-beta hydroxysteroid dehydrogenase</fullName>
    </submittedName>
</protein>
<dbReference type="FunFam" id="3.40.50.720:FF:000084">
    <property type="entry name" value="Short-chain dehydrogenase reductase"/>
    <property type="match status" value="1"/>
</dbReference>
<dbReference type="OrthoDB" id="9810734at2"/>
<dbReference type="CDD" id="cd05233">
    <property type="entry name" value="SDR_c"/>
    <property type="match status" value="1"/>
</dbReference>
<evidence type="ECO:0000313" key="4">
    <source>
        <dbReference type="Proteomes" id="UP000245461"/>
    </source>
</evidence>
<evidence type="ECO:0000313" key="3">
    <source>
        <dbReference type="EMBL" id="PWR25156.1"/>
    </source>
</evidence>
<organism evidence="3 4">
    <name type="scientific">Zavarzinia aquatilis</name>
    <dbReference type="NCBI Taxonomy" id="2211142"/>
    <lineage>
        <taxon>Bacteria</taxon>
        <taxon>Pseudomonadati</taxon>
        <taxon>Pseudomonadota</taxon>
        <taxon>Alphaproteobacteria</taxon>
        <taxon>Rhodospirillales</taxon>
        <taxon>Zavarziniaceae</taxon>
        <taxon>Zavarzinia</taxon>
    </lineage>
</organism>
<evidence type="ECO:0000256" key="1">
    <source>
        <dbReference type="ARBA" id="ARBA00006484"/>
    </source>
</evidence>
<dbReference type="PROSITE" id="PS00061">
    <property type="entry name" value="ADH_SHORT"/>
    <property type="match status" value="1"/>
</dbReference>
<dbReference type="InterPro" id="IPR057326">
    <property type="entry name" value="KR_dom"/>
</dbReference>
<dbReference type="PANTHER" id="PTHR42879:SF2">
    <property type="entry name" value="3-OXOACYL-[ACYL-CARRIER-PROTEIN] REDUCTASE FABG"/>
    <property type="match status" value="1"/>
</dbReference>
<dbReference type="InterPro" id="IPR020904">
    <property type="entry name" value="Sc_DH/Rdtase_CS"/>
</dbReference>
<gene>
    <name evidence="3" type="ORF">DKG74_05165</name>
</gene>
<comment type="similarity">
    <text evidence="1">Belongs to the short-chain dehydrogenases/reductases (SDR) family.</text>
</comment>
<dbReference type="SMART" id="SM00822">
    <property type="entry name" value="PKS_KR"/>
    <property type="match status" value="1"/>
</dbReference>
<dbReference type="InterPro" id="IPR050259">
    <property type="entry name" value="SDR"/>
</dbReference>
<evidence type="ECO:0000259" key="2">
    <source>
        <dbReference type="SMART" id="SM00822"/>
    </source>
</evidence>
<dbReference type="AlphaFoldDB" id="A0A317EFT1"/>
<dbReference type="PANTHER" id="PTHR42879">
    <property type="entry name" value="3-OXOACYL-(ACYL-CARRIER-PROTEIN) REDUCTASE"/>
    <property type="match status" value="1"/>
</dbReference>
<feature type="domain" description="Ketoreductase" evidence="2">
    <location>
        <begin position="9"/>
        <end position="189"/>
    </location>
</feature>
<dbReference type="PRINTS" id="PR00080">
    <property type="entry name" value="SDRFAMILY"/>
</dbReference>
<dbReference type="RefSeq" id="WP_109903317.1">
    <property type="nucleotide sequence ID" value="NZ_QGLE01000002.1"/>
</dbReference>
<comment type="caution">
    <text evidence="3">The sequence shown here is derived from an EMBL/GenBank/DDBJ whole genome shotgun (WGS) entry which is preliminary data.</text>
</comment>
<dbReference type="GO" id="GO:0032787">
    <property type="term" value="P:monocarboxylic acid metabolic process"/>
    <property type="evidence" value="ECO:0007669"/>
    <property type="project" value="UniProtKB-ARBA"/>
</dbReference>
<proteinExistence type="inferred from homology"/>